<evidence type="ECO:0000259" key="1">
    <source>
        <dbReference type="Pfam" id="PF02538"/>
    </source>
</evidence>
<evidence type="ECO:0000313" key="2">
    <source>
        <dbReference type="EMBL" id="SUU90822.1"/>
    </source>
</evidence>
<dbReference type="PANTHER" id="PTHR11365">
    <property type="entry name" value="5-OXOPROLINASE RELATED"/>
    <property type="match status" value="1"/>
</dbReference>
<keyword evidence="2" id="KW-0436">Ligase</keyword>
<dbReference type="PANTHER" id="PTHR11365:SF23">
    <property type="entry name" value="HYPOTHETICAL 5-OXOPROLINASE (EUROFUNG)-RELATED"/>
    <property type="match status" value="1"/>
</dbReference>
<evidence type="ECO:0000313" key="3">
    <source>
        <dbReference type="Proteomes" id="UP000254701"/>
    </source>
</evidence>
<dbReference type="Pfam" id="PF02538">
    <property type="entry name" value="Hydantoinase_B"/>
    <property type="match status" value="1"/>
</dbReference>
<dbReference type="GO" id="GO:0018710">
    <property type="term" value="F:acetone carboxylase activity"/>
    <property type="evidence" value="ECO:0007669"/>
    <property type="project" value="UniProtKB-EC"/>
</dbReference>
<organism evidence="2 3">
    <name type="scientific">Aminobacter aminovorans</name>
    <name type="common">Chelatobacter heintzii</name>
    <dbReference type="NCBI Taxonomy" id="83263"/>
    <lineage>
        <taxon>Bacteria</taxon>
        <taxon>Pseudomonadati</taxon>
        <taxon>Pseudomonadota</taxon>
        <taxon>Alphaproteobacteria</taxon>
        <taxon>Hyphomicrobiales</taxon>
        <taxon>Phyllobacteriaceae</taxon>
        <taxon>Aminobacter</taxon>
    </lineage>
</organism>
<dbReference type="RefSeq" id="WP_115732775.1">
    <property type="nucleotide sequence ID" value="NZ_BAAAVY010000037.1"/>
</dbReference>
<dbReference type="OrthoDB" id="9761586at2"/>
<dbReference type="InterPro" id="IPR045079">
    <property type="entry name" value="Oxoprolinase-like"/>
</dbReference>
<name>A0A380WR52_AMIAI</name>
<dbReference type="AlphaFoldDB" id="A0A380WR52"/>
<accession>A0A380WR52</accession>
<dbReference type="InterPro" id="IPR003692">
    <property type="entry name" value="Hydantoinase_B"/>
</dbReference>
<proteinExistence type="predicted"/>
<dbReference type="EMBL" id="UFSM01000001">
    <property type="protein sequence ID" value="SUU90822.1"/>
    <property type="molecule type" value="Genomic_DNA"/>
</dbReference>
<feature type="domain" description="Hydantoinase B/oxoprolinase" evidence="1">
    <location>
        <begin position="11"/>
        <end position="537"/>
    </location>
</feature>
<dbReference type="GO" id="GO:0006749">
    <property type="term" value="P:glutathione metabolic process"/>
    <property type="evidence" value="ECO:0007669"/>
    <property type="project" value="TreeGrafter"/>
</dbReference>
<reference evidence="2 3" key="1">
    <citation type="submission" date="2018-06" db="EMBL/GenBank/DDBJ databases">
        <authorList>
            <consortium name="Pathogen Informatics"/>
            <person name="Doyle S."/>
        </authorList>
    </citation>
    <scope>NUCLEOTIDE SEQUENCE [LARGE SCALE GENOMIC DNA]</scope>
    <source>
        <strain evidence="2 3">NCTC10684</strain>
    </source>
</reference>
<dbReference type="GO" id="GO:0017168">
    <property type="term" value="F:5-oxoprolinase (ATP-hydrolyzing) activity"/>
    <property type="evidence" value="ECO:0007669"/>
    <property type="project" value="TreeGrafter"/>
</dbReference>
<gene>
    <name evidence="2" type="primary">acxB_2</name>
    <name evidence="2" type="ORF">NCTC10684_04082</name>
</gene>
<dbReference type="GO" id="GO:0005829">
    <property type="term" value="C:cytosol"/>
    <property type="evidence" value="ECO:0007669"/>
    <property type="project" value="TreeGrafter"/>
</dbReference>
<dbReference type="EC" id="6.4.1.6" evidence="2"/>
<protein>
    <submittedName>
        <fullName evidence="2">Acetone carboxylase alpha subunit</fullName>
        <ecNumber evidence="2">6.4.1.6</ecNumber>
    </submittedName>
</protein>
<sequence>MAPRKDRRTLDPVTFEVLKNAYVNIVDQMAEQILRTCYSFVIYSRDFSSALCDPTGDTIMQGSGDIAAHVGTLHLTAKAVIKKFGHDVHPGDVFVINDVYQGGTHFNDTRLFAPMFYKGELLGFAQANGHWADVGGAVPGSFNVNALDHMAEGLRITPVRVYSKGVYLSDVAELIAHNTRAPSDIIGDLQAQAEACRLAEREIQRLCDKYGVDTIKKSFNEVQDYVEDMTRQRISELPDGTWETTDYIDVDPDEGEGLVPIKVKMTIDGDRVHYDLTGSHPKTVGSFLNCCYGGAFAAVVAGTKMQSPDIPMNSGFYRVVTVDAGPLGSVVNAEWPTPVAGFASGPFEKIMNAVFELWAEVLPERAMACTFNLDYLLIGGRDTRHEGKPYFMWYDWMVGGWGARNGRDGWAATGPVFGVQLGTQPFEGQERLSPVLTTCHELMVDSGGPGEFRGGLGVQKGGTLYACERTVVSYCCDRERSITWGLWGGLPSIPHGVWVNPGQDKERYLGSLFSGVPLQQGDTVQRPSAGGGGLGDPLKRDIQSVLSDVVEGYVSVERAKKDYGVVVHVVDLDLDQYRVDENATLAERARIASHRKDWLNEDAEKIAALYRDKKLNMLDLIRQYGVIVDWGSGELLPKTTAEFREMLKRRTVPYWTASGQAANATLKVA</sequence>
<dbReference type="Proteomes" id="UP000254701">
    <property type="component" value="Unassembled WGS sequence"/>
</dbReference>